<dbReference type="GO" id="GO:0008137">
    <property type="term" value="F:NADH dehydrogenase (ubiquinone) activity"/>
    <property type="evidence" value="ECO:0007669"/>
    <property type="project" value="UniProtKB-EC"/>
</dbReference>
<dbReference type="PRINTS" id="PR01435">
    <property type="entry name" value="NPOXDRDTASE5"/>
</dbReference>
<evidence type="ECO:0000256" key="2">
    <source>
        <dbReference type="ARBA" id="ARBA00004141"/>
    </source>
</evidence>
<evidence type="ECO:0000256" key="17">
    <source>
        <dbReference type="ARBA" id="ARBA00031027"/>
    </source>
</evidence>
<keyword evidence="24" id="KW-1185">Reference proteome</keyword>
<feature type="transmembrane region" description="Helical" evidence="20">
    <location>
        <begin position="1068"/>
        <end position="1090"/>
    </location>
</feature>
<evidence type="ECO:0000256" key="15">
    <source>
        <dbReference type="ARBA" id="ARBA00023136"/>
    </source>
</evidence>
<dbReference type="Gene3D" id="1.10.287.3510">
    <property type="match status" value="1"/>
</dbReference>
<feature type="transmembrane region" description="Helical" evidence="20">
    <location>
        <begin position="265"/>
        <end position="284"/>
    </location>
</feature>
<keyword evidence="11" id="KW-1278">Translocase</keyword>
<dbReference type="EC" id="7.1.1.2" evidence="5"/>
<evidence type="ECO:0000259" key="21">
    <source>
        <dbReference type="Pfam" id="PF00361"/>
    </source>
</evidence>
<keyword evidence="9" id="KW-0813">Transport</keyword>
<feature type="transmembrane region" description="Helical" evidence="20">
    <location>
        <begin position="613"/>
        <end position="632"/>
    </location>
</feature>
<dbReference type="Pfam" id="PF00361">
    <property type="entry name" value="Proton_antipo_M"/>
    <property type="match status" value="2"/>
</dbReference>
<evidence type="ECO:0000256" key="13">
    <source>
        <dbReference type="ARBA" id="ARBA00022989"/>
    </source>
</evidence>
<evidence type="ECO:0000259" key="22">
    <source>
        <dbReference type="Pfam" id="PF00662"/>
    </source>
</evidence>
<dbReference type="OrthoDB" id="10069788at2759"/>
<evidence type="ECO:0000256" key="7">
    <source>
        <dbReference type="ARBA" id="ARBA00021095"/>
    </source>
</evidence>
<comment type="similarity">
    <text evidence="4">Belongs to the complex I subunit 4L family.</text>
</comment>
<dbReference type="GO" id="GO:0042773">
    <property type="term" value="P:ATP synthesis coupled electron transport"/>
    <property type="evidence" value="ECO:0007669"/>
    <property type="project" value="InterPro"/>
</dbReference>
<organism evidence="23 24">
    <name type="scientific">Pseudolycoriella hygida</name>
    <dbReference type="NCBI Taxonomy" id="35572"/>
    <lineage>
        <taxon>Eukaryota</taxon>
        <taxon>Metazoa</taxon>
        <taxon>Ecdysozoa</taxon>
        <taxon>Arthropoda</taxon>
        <taxon>Hexapoda</taxon>
        <taxon>Insecta</taxon>
        <taxon>Pterygota</taxon>
        <taxon>Neoptera</taxon>
        <taxon>Endopterygota</taxon>
        <taxon>Diptera</taxon>
        <taxon>Nematocera</taxon>
        <taxon>Sciaroidea</taxon>
        <taxon>Sciaridae</taxon>
        <taxon>Pseudolycoriella</taxon>
    </lineage>
</organism>
<dbReference type="NCBIfam" id="NF004320">
    <property type="entry name" value="PRK05715.1-2"/>
    <property type="match status" value="1"/>
</dbReference>
<dbReference type="GO" id="GO:0015990">
    <property type="term" value="P:electron transport coupled proton transport"/>
    <property type="evidence" value="ECO:0007669"/>
    <property type="project" value="TreeGrafter"/>
</dbReference>
<accession>A0A9Q0N959</accession>
<evidence type="ECO:0000256" key="6">
    <source>
        <dbReference type="ARBA" id="ARBA00016612"/>
    </source>
</evidence>
<feature type="transmembrane region" description="Helical" evidence="20">
    <location>
        <begin position="444"/>
        <end position="468"/>
    </location>
</feature>
<dbReference type="NCBIfam" id="TIGR01045">
    <property type="entry name" value="RPE1"/>
    <property type="match status" value="1"/>
</dbReference>
<evidence type="ECO:0000313" key="24">
    <source>
        <dbReference type="Proteomes" id="UP001151699"/>
    </source>
</evidence>
<feature type="transmembrane region" description="Helical" evidence="20">
    <location>
        <begin position="348"/>
        <end position="365"/>
    </location>
</feature>
<feature type="transmembrane region" description="Helical" evidence="20">
    <location>
        <begin position="189"/>
        <end position="213"/>
    </location>
</feature>
<evidence type="ECO:0000256" key="20">
    <source>
        <dbReference type="SAM" id="Phobius"/>
    </source>
</evidence>
<dbReference type="InterPro" id="IPR042106">
    <property type="entry name" value="Nuo/plastoQ_OxRdtase_6_NuoJ"/>
</dbReference>
<dbReference type="Pfam" id="PF00420">
    <property type="entry name" value="Oxidored_q2"/>
    <property type="match status" value="1"/>
</dbReference>
<feature type="transmembrane region" description="Helical" evidence="20">
    <location>
        <begin position="519"/>
        <end position="540"/>
    </location>
</feature>
<feature type="domain" description="NADH-Ubiquinone oxidoreductase (complex I) chain 5 N-terminal" evidence="22">
    <location>
        <begin position="299"/>
        <end position="348"/>
    </location>
</feature>
<comment type="catalytic activity">
    <reaction evidence="19">
        <text>a ubiquinone + NADH + 5 H(+)(in) = a ubiquinol + NAD(+) + 4 H(+)(out)</text>
        <dbReference type="Rhea" id="RHEA:29091"/>
        <dbReference type="Rhea" id="RHEA-COMP:9565"/>
        <dbReference type="Rhea" id="RHEA-COMP:9566"/>
        <dbReference type="ChEBI" id="CHEBI:15378"/>
        <dbReference type="ChEBI" id="CHEBI:16389"/>
        <dbReference type="ChEBI" id="CHEBI:17976"/>
        <dbReference type="ChEBI" id="CHEBI:57540"/>
        <dbReference type="ChEBI" id="CHEBI:57945"/>
        <dbReference type="EC" id="7.1.1.2"/>
    </reaction>
</comment>
<feature type="domain" description="NADH:quinone oxidoreductase/Mrp antiporter transmembrane" evidence="21">
    <location>
        <begin position="989"/>
        <end position="1276"/>
    </location>
</feature>
<feature type="transmembrane region" description="Helical" evidence="20">
    <location>
        <begin position="1024"/>
        <end position="1043"/>
    </location>
</feature>
<dbReference type="Proteomes" id="UP001151699">
    <property type="component" value="Chromosome A"/>
</dbReference>
<feature type="transmembrane region" description="Helical" evidence="20">
    <location>
        <begin position="1229"/>
        <end position="1251"/>
    </location>
</feature>
<feature type="transmembrane region" description="Helical" evidence="20">
    <location>
        <begin position="965"/>
        <end position="985"/>
    </location>
</feature>
<feature type="transmembrane region" description="Helical" evidence="20">
    <location>
        <begin position="652"/>
        <end position="677"/>
    </location>
</feature>
<dbReference type="InterPro" id="IPR001133">
    <property type="entry name" value="NADH_UbQ_OxRdtase_chain4L/K"/>
</dbReference>
<evidence type="ECO:0000256" key="10">
    <source>
        <dbReference type="ARBA" id="ARBA00022692"/>
    </source>
</evidence>
<dbReference type="NCBIfam" id="NF004323">
    <property type="entry name" value="PRK05715.1-5"/>
    <property type="match status" value="1"/>
</dbReference>
<comment type="function">
    <text evidence="1">Core subunit of the mitochondrial membrane respiratory chain NADH dehydrogenase (Complex I) that is believed to belong to the minimal assembly required for catalysis. Complex I functions in the transfer of electrons from NADH to the respiratory chain. The immediate electron acceptor for the enzyme is believed to be ubiquinone.</text>
</comment>
<dbReference type="InterPro" id="IPR005728">
    <property type="entry name" value="RPE1"/>
</dbReference>
<evidence type="ECO:0000256" key="3">
    <source>
        <dbReference type="ARBA" id="ARBA00009025"/>
    </source>
</evidence>
<evidence type="ECO:0000256" key="19">
    <source>
        <dbReference type="ARBA" id="ARBA00049551"/>
    </source>
</evidence>
<dbReference type="InterPro" id="IPR039428">
    <property type="entry name" value="NUOK/Mnh_C1-like"/>
</dbReference>
<feature type="transmembrane region" description="Helical" evidence="20">
    <location>
        <begin position="1263"/>
        <end position="1283"/>
    </location>
</feature>
<feature type="transmembrane region" description="Helical" evidence="20">
    <location>
        <begin position="237"/>
        <end position="259"/>
    </location>
</feature>
<dbReference type="NCBIfam" id="NF004321">
    <property type="entry name" value="PRK05715.1-3"/>
    <property type="match status" value="1"/>
</dbReference>
<comment type="caution">
    <text evidence="23">The sequence shown here is derived from an EMBL/GenBank/DDBJ whole genome shotgun (WGS) entry which is preliminary data.</text>
</comment>
<evidence type="ECO:0000256" key="11">
    <source>
        <dbReference type="ARBA" id="ARBA00022967"/>
    </source>
</evidence>
<dbReference type="NCBIfam" id="NF005164">
    <property type="entry name" value="PRK06638.1-4"/>
    <property type="match status" value="1"/>
</dbReference>
<gene>
    <name evidence="23" type="primary">nuoL</name>
    <name evidence="23" type="ORF">Bhyg_00171</name>
</gene>
<dbReference type="NCBIfam" id="TIGR01974">
    <property type="entry name" value="NDH_I_L"/>
    <property type="match status" value="1"/>
</dbReference>
<proteinExistence type="inferred from homology"/>
<evidence type="ECO:0000256" key="4">
    <source>
        <dbReference type="ARBA" id="ARBA00010519"/>
    </source>
</evidence>
<dbReference type="EMBL" id="WJQU01000001">
    <property type="protein sequence ID" value="KAJ6644974.1"/>
    <property type="molecule type" value="Genomic_DNA"/>
</dbReference>
<dbReference type="PANTHER" id="PTHR42829">
    <property type="entry name" value="NADH-UBIQUINONE OXIDOREDUCTASE CHAIN 5"/>
    <property type="match status" value="1"/>
</dbReference>
<dbReference type="Gene3D" id="1.20.5.2700">
    <property type="match status" value="1"/>
</dbReference>
<evidence type="ECO:0000256" key="8">
    <source>
        <dbReference type="ARBA" id="ARBA00021096"/>
    </source>
</evidence>
<feature type="transmembrane region" description="Helical" evidence="20">
    <location>
        <begin position="1310"/>
        <end position="1331"/>
    </location>
</feature>
<feature type="domain" description="NADH:quinone oxidoreductase/Mrp antiporter transmembrane" evidence="21">
    <location>
        <begin position="365"/>
        <end position="656"/>
    </location>
</feature>
<comment type="subcellular location">
    <subcellularLocation>
        <location evidence="2">Membrane</location>
        <topology evidence="2">Multi-pass membrane protein</topology>
    </subcellularLocation>
</comment>
<dbReference type="FunFam" id="1.10.287.3510:FF:000001">
    <property type="entry name" value="NADH-quinone oxidoreductase subunit K"/>
    <property type="match status" value="1"/>
</dbReference>
<dbReference type="Pfam" id="PF00499">
    <property type="entry name" value="Oxidored_q3"/>
    <property type="match status" value="1"/>
</dbReference>
<evidence type="ECO:0000256" key="12">
    <source>
        <dbReference type="ARBA" id="ARBA00022982"/>
    </source>
</evidence>
<evidence type="ECO:0000256" key="9">
    <source>
        <dbReference type="ARBA" id="ARBA00022448"/>
    </source>
</evidence>
<dbReference type="InterPro" id="IPR001516">
    <property type="entry name" value="Proton_antipo_N"/>
</dbReference>
<feature type="transmembrane region" description="Helical" evidence="20">
    <location>
        <begin position="1134"/>
        <end position="1154"/>
    </location>
</feature>
<feature type="transmembrane region" description="Helical" evidence="20">
    <location>
        <begin position="748"/>
        <end position="769"/>
    </location>
</feature>
<feature type="transmembrane region" description="Helical" evidence="20">
    <location>
        <begin position="12"/>
        <end position="34"/>
    </location>
</feature>
<evidence type="ECO:0000313" key="23">
    <source>
        <dbReference type="EMBL" id="KAJ6644974.1"/>
    </source>
</evidence>
<name>A0A9Q0N959_9DIPT</name>
<dbReference type="InterPro" id="IPR001457">
    <property type="entry name" value="NADH_UbQ/plastoQ_OxRdtase_su6"/>
</dbReference>
<feature type="transmembrane region" description="Helical" evidence="20">
    <location>
        <begin position="371"/>
        <end position="390"/>
    </location>
</feature>
<feature type="transmembrane region" description="Helical" evidence="20">
    <location>
        <begin position="291"/>
        <end position="311"/>
    </location>
</feature>
<evidence type="ECO:0000256" key="1">
    <source>
        <dbReference type="ARBA" id="ARBA00003257"/>
    </source>
</evidence>
<keyword evidence="15 20" id="KW-0472">Membrane</keyword>
<dbReference type="InterPro" id="IPR010227">
    <property type="entry name" value="NADH_Q_OxRdtase_chainM/4"/>
</dbReference>
<feature type="transmembrane region" description="Helical" evidence="20">
    <location>
        <begin position="46"/>
        <end position="67"/>
    </location>
</feature>
<feature type="transmembrane region" description="Helical" evidence="20">
    <location>
        <begin position="317"/>
        <end position="336"/>
    </location>
</feature>
<feature type="transmembrane region" description="Helical" evidence="20">
    <location>
        <begin position="489"/>
        <end position="507"/>
    </location>
</feature>
<dbReference type="Pfam" id="PF00662">
    <property type="entry name" value="Proton_antipo_N"/>
    <property type="match status" value="1"/>
</dbReference>
<dbReference type="GO" id="GO:0016020">
    <property type="term" value="C:membrane"/>
    <property type="evidence" value="ECO:0007669"/>
    <property type="project" value="UniProtKB-SubCell"/>
</dbReference>
<dbReference type="NCBIfam" id="NF005141">
    <property type="entry name" value="PRK06590.1"/>
    <property type="match status" value="1"/>
</dbReference>
<dbReference type="GO" id="GO:0003954">
    <property type="term" value="F:NADH dehydrogenase activity"/>
    <property type="evidence" value="ECO:0007669"/>
    <property type="project" value="TreeGrafter"/>
</dbReference>
<feature type="non-terminal residue" evidence="23">
    <location>
        <position position="1348"/>
    </location>
</feature>
<feature type="transmembrane region" description="Helical" evidence="20">
    <location>
        <begin position="1191"/>
        <end position="1209"/>
    </location>
</feature>
<sequence>MILLGAEFLAMMFIVIYVGAIAVLFLFVIMMLDIHVVYASYFKRNLFISSLVAVIMCIDFIIIILLGTKNIPVVNSNIPADISNTKAIGEVLYTDFILPFQMAGIILFVAMISCIILTLRHSKVVRRQNIAKQNSKNKENSIQIIGMIGLFLHRKNIITILMSIELMLLAININFVVFSTYAREITGQIFSIIILTIAAAETAIGLAILLVYFRNKGSIELTSSDQMKGIIMITKTAILMVMLPLMSGIINGLGCAYFSKKQAAIISSSAMILSALLSILIFYNVGINNKILHIILANWLTVAGLKIYWAIYVDQLTAIMFIVVTWISAIVHIYSLGYMEDDDGLVKFLSFLSLFTFFMLALVSADNFLQLFFGWEGVGLCSYLLIGFWYKKESANKAAIKAFIVNRVGDFAFMLGIITIIVYFGVADYATIFSKVESLSNTRFINILGFNPLIIDTICLLLFLGCMGKSAQIGLHIWLPSAMEGPTPVSALIHAATMVTAGVFLLARCSHLFEYSEIVRQFITIIGGATCIFAASIAIMQQDIKKIIAYSTCSQLGYMFLACGVSAYNAGIFHLVTHAFFKALLFLSAGNLIHACHEQDIFKMGNLKDKMPLTYCNFLIGSLALIGIYPLAGFYSKDAILELAYSSGGVGLIVFIMGILAAILTSIYSMKIIMLVFHGKTKMNLTDYNMVKETPSIMNLPLTLLTVGSFCSGMIGHYIFFMDKPQGYFRDSIFNVHIYQKLANHPPLFIKLLPITVGIIGIICGFYLYNKFQQQNKIEQNNIGFVKKLLLNKYYFEEIYYSIFITPLERLSKILNIMDQEFIDRFGPNGFARVTSYFSNMINLFRNLLSLRDLRALAGRKTAAYLSVCEDLSAGSTYKLPAEVEFRKRSNISNQAIDVFVGTSKSPNKQVYAIYVAVLSSILTMLSTLYLLIQFDNSSSNYQFVEQYVWVKSIGLEFHVGVDGISILFVVLTAFLTLLCMLVSAFSSINLLLFYLFFEVILIPMYIIIGVWGGENRIYAALKFFLYTFFGSVFFLLSLIYIYSQLQSFNMVDLNTMMSLLTLPTQKILWVAIFIAFAIKVPMLPFHTWLPDAHVQAPTSGSVILAGILLKFGAYSFLRILLPMFPIISKEFAFYVLVLSIFAVIYSSLVAMAQKDMKKMIAYSSIAHMGYVTGGIFSLTEEGMKGAIYQMLSHGIVASALFLIVGTLYERLHTKEISKYGGVAAPMPILAVFFMISMLASIGLPGTSGFIGEFLSILGIYKFNIMMGVFISVGIILGAIYMLKLYKEVMLGKINNKDIEGLKDLTCYEILALAPLCIIIIIFGIKPNIIINMLCSSVNKILLQYITY</sequence>
<dbReference type="InterPro" id="IPR001750">
    <property type="entry name" value="ND/Mrp_TM"/>
</dbReference>
<feature type="transmembrane region" description="Helical" evidence="20">
    <location>
        <begin position="912"/>
        <end position="933"/>
    </location>
</feature>
<keyword evidence="13 20" id="KW-1133">Transmembrane helix</keyword>
<feature type="transmembrane region" description="Helical" evidence="20">
    <location>
        <begin position="547"/>
        <end position="567"/>
    </location>
</feature>
<feature type="transmembrane region" description="Helical" evidence="20">
    <location>
        <begin position="1102"/>
        <end position="1122"/>
    </location>
</feature>
<dbReference type="Gene3D" id="1.20.120.1200">
    <property type="entry name" value="NADH-ubiquinone/plastoquinone oxidoreductase chain 6, subunit NuoJ"/>
    <property type="match status" value="1"/>
</dbReference>
<dbReference type="HAMAP" id="MF_01456">
    <property type="entry name" value="NDH1_NuoK"/>
    <property type="match status" value="1"/>
</dbReference>
<feature type="transmembrane region" description="Helical" evidence="20">
    <location>
        <begin position="96"/>
        <end position="119"/>
    </location>
</feature>
<dbReference type="NCBIfam" id="TIGR01972">
    <property type="entry name" value="NDH_I_M"/>
    <property type="match status" value="1"/>
</dbReference>
<evidence type="ECO:0000256" key="18">
    <source>
        <dbReference type="ARBA" id="ARBA00031586"/>
    </source>
</evidence>
<evidence type="ECO:0000256" key="5">
    <source>
        <dbReference type="ARBA" id="ARBA00012944"/>
    </source>
</evidence>
<feature type="transmembrane region" description="Helical" evidence="20">
    <location>
        <begin position="698"/>
        <end position="720"/>
    </location>
</feature>
<feature type="transmembrane region" description="Helical" evidence="20">
    <location>
        <begin position="411"/>
        <end position="432"/>
    </location>
</feature>
<keyword evidence="14" id="KW-0520">NAD</keyword>
<protein>
    <recommendedName>
        <fullName evidence="6">NADH-ubiquinone oxidoreductase chain 4L</fullName>
        <ecNumber evidence="5">7.1.1.2</ecNumber>
    </recommendedName>
    <alternativeName>
        <fullName evidence="18">NADH dehydrogenase subunit 4L</fullName>
    </alternativeName>
    <alternativeName>
        <fullName evidence="17">NADH dehydrogenase subunit 5</fullName>
    </alternativeName>
    <alternativeName>
        <fullName evidence="16">NADH dehydrogenase subunit 6</fullName>
    </alternativeName>
    <alternativeName>
        <fullName evidence="8">NADH-ubiquinone oxidoreductase chain 5</fullName>
    </alternativeName>
    <alternativeName>
        <fullName evidence="7">NADH-ubiquinone oxidoreductase chain 6</fullName>
    </alternativeName>
</protein>
<keyword evidence="10 20" id="KW-0812">Transmembrane</keyword>
<feature type="transmembrane region" description="Helical" evidence="20">
    <location>
        <begin position="992"/>
        <end position="1012"/>
    </location>
</feature>
<dbReference type="PRINTS" id="PR01434">
    <property type="entry name" value="NADHDHGNASE5"/>
</dbReference>
<feature type="transmembrane region" description="Helical" evidence="20">
    <location>
        <begin position="157"/>
        <end position="177"/>
    </location>
</feature>
<dbReference type="InterPro" id="IPR018393">
    <property type="entry name" value="NADHpl_OxRdtase_5_subgr"/>
</dbReference>
<comment type="similarity">
    <text evidence="3">Belongs to the complex I subunit 4 family.</text>
</comment>
<keyword evidence="12" id="KW-0249">Electron transport</keyword>
<dbReference type="PANTHER" id="PTHR42829:SF2">
    <property type="entry name" value="NADH-UBIQUINONE OXIDOREDUCTASE CHAIN 5"/>
    <property type="match status" value="1"/>
</dbReference>
<feature type="transmembrane region" description="Helical" evidence="20">
    <location>
        <begin position="573"/>
        <end position="593"/>
    </location>
</feature>
<evidence type="ECO:0000256" key="14">
    <source>
        <dbReference type="ARBA" id="ARBA00023027"/>
    </source>
</evidence>
<dbReference type="InterPro" id="IPR003945">
    <property type="entry name" value="NU5C-like"/>
</dbReference>
<evidence type="ECO:0000256" key="16">
    <source>
        <dbReference type="ARBA" id="ARBA00031019"/>
    </source>
</evidence>
<reference evidence="23" key="1">
    <citation type="submission" date="2022-07" db="EMBL/GenBank/DDBJ databases">
        <authorList>
            <person name="Trinca V."/>
            <person name="Uliana J.V.C."/>
            <person name="Torres T.T."/>
            <person name="Ward R.J."/>
            <person name="Monesi N."/>
        </authorList>
    </citation>
    <scope>NUCLEOTIDE SEQUENCE</scope>
    <source>
        <strain evidence="23">HSMRA1968</strain>
        <tissue evidence="23">Whole embryos</tissue>
    </source>
</reference>